<keyword evidence="1" id="KW-1133">Transmembrane helix</keyword>
<keyword evidence="1" id="KW-0812">Transmembrane</keyword>
<dbReference type="SUPFAM" id="SSF57783">
    <property type="entry name" value="Zinc beta-ribbon"/>
    <property type="match status" value="1"/>
</dbReference>
<sequence>MSRKKSSTPSALLFLAAKLPWWLSTVLAVASGWLLHSVAVMPVPVYSGLQGVQSMLIGTFIRLLANVGQFVLPVIFVGGAIASIAGRRKRRRLLDSIAVAGGNTLISITWQEFELLVGEALRRRGFTVQEAGGNGPDGGIDLVARRDGEKYLVQCKQWRSMQVGVSVVRELYGAMAAEGAVGGFVITSGRFTDPAREFASGRNLQLVDGAQLNQWITESKRPAAEPEPVAVKDVVEPVIVVPDVKVAPEPEPQKPAQPKAPACPHCKKPMVIKVARTGRNAGGNFWGCGDYPKCRGIRAMLAPMGK</sequence>
<dbReference type="GO" id="GO:0009307">
    <property type="term" value="P:DNA restriction-modification system"/>
    <property type="evidence" value="ECO:0007669"/>
    <property type="project" value="InterPro"/>
</dbReference>
<dbReference type="InterPro" id="IPR011856">
    <property type="entry name" value="tRNA_endonuc-like_dom_sf"/>
</dbReference>
<dbReference type="InterPro" id="IPR007560">
    <property type="entry name" value="Restrct_endonuc_IV_Mrr"/>
</dbReference>
<evidence type="ECO:0000313" key="4">
    <source>
        <dbReference type="Proteomes" id="UP000028631"/>
    </source>
</evidence>
<dbReference type="AlphaFoldDB" id="A0A085V9S7"/>
<keyword evidence="3" id="KW-0540">Nuclease</keyword>
<dbReference type="Gene3D" id="3.30.65.10">
    <property type="entry name" value="Bacterial Topoisomerase I, domain 1"/>
    <property type="match status" value="1"/>
</dbReference>
<dbReference type="SUPFAM" id="SSF52980">
    <property type="entry name" value="Restriction endonuclease-like"/>
    <property type="match status" value="1"/>
</dbReference>
<dbReference type="PANTHER" id="PTHR30015:SF7">
    <property type="entry name" value="TYPE IV METHYL-DIRECTED RESTRICTION ENZYME ECOKMRR"/>
    <property type="match status" value="1"/>
</dbReference>
<dbReference type="PANTHER" id="PTHR30015">
    <property type="entry name" value="MRR RESTRICTION SYSTEM PROTEIN"/>
    <property type="match status" value="1"/>
</dbReference>
<dbReference type="RefSeq" id="WP_032631065.1">
    <property type="nucleotide sequence ID" value="NZ_JPQU01000076.1"/>
</dbReference>
<gene>
    <name evidence="3" type="ORF">IV01_22480</name>
</gene>
<keyword evidence="1" id="KW-0472">Membrane</keyword>
<dbReference type="OrthoDB" id="5782056at2"/>
<dbReference type="InterPro" id="IPR052906">
    <property type="entry name" value="Type_IV_Methyl-Rstrct_Enzyme"/>
</dbReference>
<evidence type="ECO:0000313" key="3">
    <source>
        <dbReference type="EMBL" id="KFE52190.1"/>
    </source>
</evidence>
<feature type="transmembrane region" description="Helical" evidence="1">
    <location>
        <begin position="12"/>
        <end position="35"/>
    </location>
</feature>
<keyword evidence="3" id="KW-0255">Endonuclease</keyword>
<name>A0A085V9S7_PSESX</name>
<dbReference type="Gene3D" id="3.40.1350.10">
    <property type="match status" value="1"/>
</dbReference>
<comment type="caution">
    <text evidence="3">The sequence shown here is derived from an EMBL/GenBank/DDBJ whole genome shotgun (WGS) entry which is preliminary data.</text>
</comment>
<dbReference type="InterPro" id="IPR011335">
    <property type="entry name" value="Restrct_endonuc-II-like"/>
</dbReference>
<feature type="domain" description="Restriction endonuclease type IV Mrr" evidence="2">
    <location>
        <begin position="107"/>
        <end position="216"/>
    </location>
</feature>
<dbReference type="PATRIC" id="fig|317.175.peg.4684"/>
<evidence type="ECO:0000256" key="1">
    <source>
        <dbReference type="SAM" id="Phobius"/>
    </source>
</evidence>
<dbReference type="GO" id="GO:0003677">
    <property type="term" value="F:DNA binding"/>
    <property type="evidence" value="ECO:0007669"/>
    <property type="project" value="InterPro"/>
</dbReference>
<evidence type="ECO:0000259" key="2">
    <source>
        <dbReference type="Pfam" id="PF04471"/>
    </source>
</evidence>
<feature type="transmembrane region" description="Helical" evidence="1">
    <location>
        <begin position="55"/>
        <end position="82"/>
    </location>
</feature>
<keyword evidence="3" id="KW-0378">Hydrolase</keyword>
<keyword evidence="4" id="KW-1185">Reference proteome</keyword>
<dbReference type="EMBL" id="JPQU01000076">
    <property type="protein sequence ID" value="KFE52190.1"/>
    <property type="molecule type" value="Genomic_DNA"/>
</dbReference>
<dbReference type="Pfam" id="PF04471">
    <property type="entry name" value="Mrr_cat"/>
    <property type="match status" value="1"/>
</dbReference>
<organism evidence="3 4">
    <name type="scientific">Pseudomonas syringae</name>
    <dbReference type="NCBI Taxonomy" id="317"/>
    <lineage>
        <taxon>Bacteria</taxon>
        <taxon>Pseudomonadati</taxon>
        <taxon>Pseudomonadota</taxon>
        <taxon>Gammaproteobacteria</taxon>
        <taxon>Pseudomonadales</taxon>
        <taxon>Pseudomonadaceae</taxon>
        <taxon>Pseudomonas</taxon>
    </lineage>
</organism>
<proteinExistence type="predicted"/>
<reference evidence="3 4" key="1">
    <citation type="submission" date="2014-07" db="EMBL/GenBank/DDBJ databases">
        <title>Draft Genome Sequences of Environmental Pseudomonas syringae strains.</title>
        <authorList>
            <person name="Baltrus D.A."/>
            <person name="Berge O."/>
            <person name="Morris C."/>
        </authorList>
    </citation>
    <scope>NUCLEOTIDE SEQUENCE [LARGE SCALE GENOMIC DNA]</scope>
    <source>
        <strain evidence="3 4">GAW0119</strain>
    </source>
</reference>
<dbReference type="Proteomes" id="UP000028631">
    <property type="component" value="Unassembled WGS sequence"/>
</dbReference>
<protein>
    <submittedName>
        <fullName evidence="3">Restriction endonuclease</fullName>
    </submittedName>
</protein>
<accession>A0A085V9S7</accession>
<dbReference type="GO" id="GO:0015666">
    <property type="term" value="F:restriction endodeoxyribonuclease activity"/>
    <property type="evidence" value="ECO:0007669"/>
    <property type="project" value="TreeGrafter"/>
</dbReference>